<name>A0A1M7Q7X5_9ACTN</name>
<gene>
    <name evidence="3" type="ORF">SAMN05443668_104272</name>
</gene>
<evidence type="ECO:0000313" key="3">
    <source>
        <dbReference type="EMBL" id="SHN26524.1"/>
    </source>
</evidence>
<accession>A0A1M7Q7X5</accession>
<feature type="chain" id="PRO_5009928802" evidence="2">
    <location>
        <begin position="26"/>
        <end position="377"/>
    </location>
</feature>
<feature type="transmembrane region" description="Helical" evidence="1">
    <location>
        <begin position="96"/>
        <end position="117"/>
    </location>
</feature>
<dbReference type="Proteomes" id="UP000184440">
    <property type="component" value="Unassembled WGS sequence"/>
</dbReference>
<dbReference type="OrthoDB" id="9808870at2"/>
<keyword evidence="1" id="KW-0472">Membrane</keyword>
<feature type="transmembrane region" description="Helical" evidence="1">
    <location>
        <begin position="124"/>
        <end position="142"/>
    </location>
</feature>
<evidence type="ECO:0000256" key="2">
    <source>
        <dbReference type="SAM" id="SignalP"/>
    </source>
</evidence>
<dbReference type="AlphaFoldDB" id="A0A1M7Q7X5"/>
<feature type="transmembrane region" description="Helical" evidence="1">
    <location>
        <begin position="154"/>
        <end position="183"/>
    </location>
</feature>
<keyword evidence="4" id="KW-1185">Reference proteome</keyword>
<dbReference type="STRING" id="134849.SAMN05443668_104272"/>
<evidence type="ECO:0000313" key="4">
    <source>
        <dbReference type="Proteomes" id="UP000184440"/>
    </source>
</evidence>
<feature type="transmembrane region" description="Helical" evidence="1">
    <location>
        <begin position="41"/>
        <end position="62"/>
    </location>
</feature>
<keyword evidence="1" id="KW-1133">Transmembrane helix</keyword>
<dbReference type="InterPro" id="IPR032809">
    <property type="entry name" value="Put_HupE_UreJ"/>
</dbReference>
<feature type="transmembrane region" description="Helical" evidence="1">
    <location>
        <begin position="69"/>
        <end position="90"/>
    </location>
</feature>
<protein>
    <submittedName>
        <fullName evidence="3">HupE / UreJ protein</fullName>
    </submittedName>
</protein>
<dbReference type="EMBL" id="FRCS01000004">
    <property type="protein sequence ID" value="SHN26524.1"/>
    <property type="molecule type" value="Genomic_DNA"/>
</dbReference>
<evidence type="ECO:0000256" key="1">
    <source>
        <dbReference type="SAM" id="Phobius"/>
    </source>
</evidence>
<proteinExistence type="predicted"/>
<feature type="signal peptide" evidence="2">
    <location>
        <begin position="1"/>
        <end position="25"/>
    </location>
</feature>
<dbReference type="RefSeq" id="WP_073257804.1">
    <property type="nucleotide sequence ID" value="NZ_FRCS01000004.1"/>
</dbReference>
<feature type="transmembrane region" description="Helical" evidence="1">
    <location>
        <begin position="229"/>
        <end position="247"/>
    </location>
</feature>
<dbReference type="Pfam" id="PF13795">
    <property type="entry name" value="HupE_UreJ_2"/>
    <property type="match status" value="1"/>
</dbReference>
<organism evidence="3 4">
    <name type="scientific">Cryptosporangium aurantiacum</name>
    <dbReference type="NCBI Taxonomy" id="134849"/>
    <lineage>
        <taxon>Bacteria</taxon>
        <taxon>Bacillati</taxon>
        <taxon>Actinomycetota</taxon>
        <taxon>Actinomycetes</taxon>
        <taxon>Cryptosporangiales</taxon>
        <taxon>Cryptosporangiaceae</taxon>
        <taxon>Cryptosporangium</taxon>
    </lineage>
</organism>
<keyword evidence="2" id="KW-0732">Signal</keyword>
<reference evidence="3 4" key="1">
    <citation type="submission" date="2016-11" db="EMBL/GenBank/DDBJ databases">
        <authorList>
            <person name="Jaros S."/>
            <person name="Januszkiewicz K."/>
            <person name="Wedrychowicz H."/>
        </authorList>
    </citation>
    <scope>NUCLEOTIDE SEQUENCE [LARGE SCALE GENOMIC DNA]</scope>
    <source>
        <strain evidence="3 4">DSM 46144</strain>
    </source>
</reference>
<sequence>MGRRIGVGAFLAAGALLAVPGTASAHGITGTGPSVASFLRAGFEHMLLGWDHLLFVAGVLILAGEVRRAVALISLFALGHSTTLVVAALAGWRVDALLVDVVIALSVVFVGVAGLLGGPRRWRWFAAVVFGFGLIHGLGLATRLQELGLPRDGLLARVLLFNVGVEAGQLVAIIGVLVLAGVAGRRPARWAPRWRLTSAGPGAAQPGPGAGAAQPAGWRPIGWRPVGQVGLVAAGLIAVWLIAVSWVDQRNAGAAFAASGCRMGDRSELLWAAPAAAVPKRFYGPDETAPDDALAYVVAEGYVVVEYSPRLTDRQVGRLREFITARDRIAAGAAEGQTEPLKAVTSYGTLTCPRFDLAALGYFVDRWSADPRSRPYQ</sequence>
<keyword evidence="1" id="KW-0812">Transmembrane</keyword>